<evidence type="ECO:0000313" key="2">
    <source>
        <dbReference type="EMBL" id="KAK2089536.1"/>
    </source>
</evidence>
<name>A0ABQ9TXK6_SAGOE</name>
<accession>A0ABQ9TXK6</accession>
<feature type="non-terminal residue" evidence="2">
    <location>
        <position position="1"/>
    </location>
</feature>
<dbReference type="EMBL" id="JASSZA010000018">
    <property type="protein sequence ID" value="KAK2089536.1"/>
    <property type="molecule type" value="Genomic_DNA"/>
</dbReference>
<reference evidence="2 3" key="1">
    <citation type="submission" date="2023-05" db="EMBL/GenBank/DDBJ databases">
        <title>B98-5 Cell Line De Novo Hybrid Assembly: An Optical Mapping Approach.</title>
        <authorList>
            <person name="Kananen K."/>
            <person name="Auerbach J.A."/>
            <person name="Kautto E."/>
            <person name="Blachly J.S."/>
        </authorList>
    </citation>
    <scope>NUCLEOTIDE SEQUENCE [LARGE SCALE GENOMIC DNA]</scope>
    <source>
        <strain evidence="2">B95-8</strain>
        <tissue evidence="2">Cell line</tissue>
    </source>
</reference>
<proteinExistence type="predicted"/>
<evidence type="ECO:0000256" key="1">
    <source>
        <dbReference type="SAM" id="MobiDB-lite"/>
    </source>
</evidence>
<gene>
    <name evidence="2" type="ORF">P7K49_032202</name>
</gene>
<dbReference type="Proteomes" id="UP001266305">
    <property type="component" value="Unassembled WGS sequence"/>
</dbReference>
<comment type="caution">
    <text evidence="2">The sequence shown here is derived from an EMBL/GenBank/DDBJ whole genome shotgun (WGS) entry which is preliminary data.</text>
</comment>
<feature type="non-terminal residue" evidence="2">
    <location>
        <position position="62"/>
    </location>
</feature>
<keyword evidence="3" id="KW-1185">Reference proteome</keyword>
<sequence length="62" mass="6850">PGLAPRYPRSPGILRSAAPFAQAWLRCQAVSPARGRRRRENAWRPGVTRQQPGTRGGTGRNK</sequence>
<protein>
    <submittedName>
        <fullName evidence="2">Uncharacterized protein</fullName>
    </submittedName>
</protein>
<organism evidence="2 3">
    <name type="scientific">Saguinus oedipus</name>
    <name type="common">Cotton-top tamarin</name>
    <name type="synonym">Oedipomidas oedipus</name>
    <dbReference type="NCBI Taxonomy" id="9490"/>
    <lineage>
        <taxon>Eukaryota</taxon>
        <taxon>Metazoa</taxon>
        <taxon>Chordata</taxon>
        <taxon>Craniata</taxon>
        <taxon>Vertebrata</taxon>
        <taxon>Euteleostomi</taxon>
        <taxon>Mammalia</taxon>
        <taxon>Eutheria</taxon>
        <taxon>Euarchontoglires</taxon>
        <taxon>Primates</taxon>
        <taxon>Haplorrhini</taxon>
        <taxon>Platyrrhini</taxon>
        <taxon>Cebidae</taxon>
        <taxon>Callitrichinae</taxon>
        <taxon>Saguinus</taxon>
    </lineage>
</organism>
<feature type="region of interest" description="Disordered" evidence="1">
    <location>
        <begin position="31"/>
        <end position="62"/>
    </location>
</feature>
<evidence type="ECO:0000313" key="3">
    <source>
        <dbReference type="Proteomes" id="UP001266305"/>
    </source>
</evidence>